<name>A0A183DMI7_9BILA</name>
<organism evidence="2">
    <name type="scientific">Gongylonema pulchrum</name>
    <dbReference type="NCBI Taxonomy" id="637853"/>
    <lineage>
        <taxon>Eukaryota</taxon>
        <taxon>Metazoa</taxon>
        <taxon>Ecdysozoa</taxon>
        <taxon>Nematoda</taxon>
        <taxon>Chromadorea</taxon>
        <taxon>Rhabditida</taxon>
        <taxon>Spirurina</taxon>
        <taxon>Spiruromorpha</taxon>
        <taxon>Spiruroidea</taxon>
        <taxon>Gongylonematidae</taxon>
        <taxon>Gongylonema</taxon>
    </lineage>
</organism>
<dbReference type="PROSITE" id="PS50297">
    <property type="entry name" value="ANK_REP_REGION"/>
    <property type="match status" value="1"/>
</dbReference>
<dbReference type="InterPro" id="IPR036770">
    <property type="entry name" value="Ankyrin_rpt-contain_sf"/>
</dbReference>
<dbReference type="WBParaSite" id="GPUH_0000993901-mRNA-1">
    <property type="protein sequence ID" value="GPUH_0000993901-mRNA-1"/>
    <property type="gene ID" value="GPUH_0000993901"/>
</dbReference>
<evidence type="ECO:0000313" key="2">
    <source>
        <dbReference type="WBParaSite" id="GPUH_0000993901-mRNA-1"/>
    </source>
</evidence>
<keyword evidence="1" id="KW-0040">ANK repeat</keyword>
<dbReference type="InterPro" id="IPR002110">
    <property type="entry name" value="Ankyrin_rpt"/>
</dbReference>
<proteinExistence type="predicted"/>
<protein>
    <submittedName>
        <fullName evidence="2">ANK_REP_REGION domain-containing protein</fullName>
    </submittedName>
</protein>
<evidence type="ECO:0000256" key="1">
    <source>
        <dbReference type="PROSITE-ProRule" id="PRU00023"/>
    </source>
</evidence>
<dbReference type="Gene3D" id="1.25.40.20">
    <property type="entry name" value="Ankyrin repeat-containing domain"/>
    <property type="match status" value="1"/>
</dbReference>
<dbReference type="SUPFAM" id="SSF48403">
    <property type="entry name" value="Ankyrin repeat"/>
    <property type="match status" value="1"/>
</dbReference>
<sequence length="82" mass="9181">LFLAASQGHVEMVRMLIAAGARQNIPDNLDQTPEQIAFDKKYEEVTDYFASLRSKNYVASNAKQKSKSLACIKVRCTIICEV</sequence>
<feature type="repeat" description="ANK" evidence="1">
    <location>
        <begin position="1"/>
        <end position="28"/>
    </location>
</feature>
<dbReference type="AlphaFoldDB" id="A0A183DMI7"/>
<dbReference type="PROSITE" id="PS50088">
    <property type="entry name" value="ANK_REPEAT"/>
    <property type="match status" value="1"/>
</dbReference>
<dbReference type="Pfam" id="PF00023">
    <property type="entry name" value="Ank"/>
    <property type="match status" value="1"/>
</dbReference>
<accession>A0A183DMI7</accession>
<reference evidence="2" key="1">
    <citation type="submission" date="2016-06" db="UniProtKB">
        <authorList>
            <consortium name="WormBaseParasite"/>
        </authorList>
    </citation>
    <scope>IDENTIFICATION</scope>
</reference>